<accession>A0ABS1VCE2</accession>
<feature type="region of interest" description="Disordered" evidence="1">
    <location>
        <begin position="1"/>
        <end position="27"/>
    </location>
</feature>
<keyword evidence="3" id="KW-1185">Reference proteome</keyword>
<evidence type="ECO:0000313" key="3">
    <source>
        <dbReference type="Proteomes" id="UP000606490"/>
    </source>
</evidence>
<gene>
    <name evidence="2" type="ORF">JMJ55_28995</name>
</gene>
<organism evidence="2 3">
    <name type="scientific">Belnapia mucosa</name>
    <dbReference type="NCBI Taxonomy" id="2804532"/>
    <lineage>
        <taxon>Bacteria</taxon>
        <taxon>Pseudomonadati</taxon>
        <taxon>Pseudomonadota</taxon>
        <taxon>Alphaproteobacteria</taxon>
        <taxon>Acetobacterales</taxon>
        <taxon>Roseomonadaceae</taxon>
        <taxon>Belnapia</taxon>
    </lineage>
</organism>
<comment type="caution">
    <text evidence="2">The sequence shown here is derived from an EMBL/GenBank/DDBJ whole genome shotgun (WGS) entry which is preliminary data.</text>
</comment>
<protein>
    <recommendedName>
        <fullName evidence="4">DUF2384 domain-containing protein</fullName>
    </recommendedName>
</protein>
<evidence type="ECO:0000313" key="2">
    <source>
        <dbReference type="EMBL" id="MBL6459360.1"/>
    </source>
</evidence>
<evidence type="ECO:0000256" key="1">
    <source>
        <dbReference type="SAM" id="MobiDB-lite"/>
    </source>
</evidence>
<dbReference type="Proteomes" id="UP000606490">
    <property type="component" value="Unassembled WGS sequence"/>
</dbReference>
<proteinExistence type="predicted"/>
<reference evidence="2 3" key="1">
    <citation type="submission" date="2021-01" db="EMBL/GenBank/DDBJ databases">
        <title>Belnapia mucosa sp. nov. and Belnapia arida sp. nov., isolated from the Tabernas Desert (Almeria, Spain).</title>
        <authorList>
            <person name="Molina-Menor E."/>
            <person name="Vidal-Verdu A."/>
            <person name="Calonge A."/>
            <person name="Satari L."/>
            <person name="Pereto Magraner J."/>
            <person name="Porcar Miralles M."/>
        </authorList>
    </citation>
    <scope>NUCLEOTIDE SEQUENCE [LARGE SCALE GENOMIC DNA]</scope>
    <source>
        <strain evidence="2 3">T6</strain>
    </source>
</reference>
<evidence type="ECO:0008006" key="4">
    <source>
        <dbReference type="Google" id="ProtNLM"/>
    </source>
</evidence>
<name>A0ABS1VCE2_9PROT</name>
<sequence>MEGKKVAKGGMEAERMMSGGRKEPKPSRGEYRILEVPTTKHGAVHGRGHRTKTVAFAEGVVPMEVQPGRRVFLVEAPEEDAPSFQRMINRVLRVASTESPAAVERALDNATQAVEPIVETWRETEAARWTEIREAWLQKHPALTAAAIARLVGSGTVNPSALLKGWVDAKRVFSVQHGKQRLYPEFQIGQDGQPKPVFRMLLTALEGKLEGWPLAIWLTRPNAEFDDWKTPLDVIERAPHAVVAAAQHEVAEASY</sequence>
<dbReference type="EMBL" id="JAEUXJ010000035">
    <property type="protein sequence ID" value="MBL6459360.1"/>
    <property type="molecule type" value="Genomic_DNA"/>
</dbReference>
<dbReference type="RefSeq" id="WP_202829093.1">
    <property type="nucleotide sequence ID" value="NZ_JAEUXJ010000035.1"/>
</dbReference>